<dbReference type="EMBL" id="JAUEPP010000002">
    <property type="protein sequence ID" value="KAK3351894.1"/>
    <property type="molecule type" value="Genomic_DNA"/>
</dbReference>
<comment type="caution">
    <text evidence="2">The sequence shown here is derived from an EMBL/GenBank/DDBJ whole genome shotgun (WGS) entry which is preliminary data.</text>
</comment>
<feature type="transmembrane region" description="Helical" evidence="1">
    <location>
        <begin position="168"/>
        <end position="190"/>
    </location>
</feature>
<dbReference type="GeneID" id="87861439"/>
<name>A0AAE0MVL0_9PEZI</name>
<dbReference type="Proteomes" id="UP001278500">
    <property type="component" value="Unassembled WGS sequence"/>
</dbReference>
<gene>
    <name evidence="2" type="ORF">B0H65DRAFT_420547</name>
</gene>
<proteinExistence type="predicted"/>
<evidence type="ECO:0000313" key="2">
    <source>
        <dbReference type="EMBL" id="KAK3351894.1"/>
    </source>
</evidence>
<keyword evidence="1" id="KW-1133">Transmembrane helix</keyword>
<evidence type="ECO:0000313" key="3">
    <source>
        <dbReference type="Proteomes" id="UP001278500"/>
    </source>
</evidence>
<sequence>MYNGPLRLSRLIAATCVRSELDEVAESIHFHEQEKAFAVNIKYTYSEATRDVTGSIQHSGAWIDVRHILNAATSDTSSTPRLPSARLQLAHSDVRRWQLALGYGRLHSVANGLLVDRVRNLPLLTSVCTDCGDRHITFYADFGLFGLVYGGLHCVAWKAPFVSDLERVLWRVSSVAIACTTFLLVFLSVWTKFPPFWLKPAKTLDLIVEVYEALNLFYGGKIMRVLDRLAGINRWGGQGQTRKAAPKIHFKRRSGSGRWKDGADLSFSP</sequence>
<keyword evidence="1" id="KW-0812">Transmembrane</keyword>
<reference evidence="2" key="1">
    <citation type="journal article" date="2023" name="Mol. Phylogenet. Evol.">
        <title>Genome-scale phylogeny and comparative genomics of the fungal order Sordariales.</title>
        <authorList>
            <person name="Hensen N."/>
            <person name="Bonometti L."/>
            <person name="Westerberg I."/>
            <person name="Brannstrom I.O."/>
            <person name="Guillou S."/>
            <person name="Cros-Aarteil S."/>
            <person name="Calhoun S."/>
            <person name="Haridas S."/>
            <person name="Kuo A."/>
            <person name="Mondo S."/>
            <person name="Pangilinan J."/>
            <person name="Riley R."/>
            <person name="LaButti K."/>
            <person name="Andreopoulos B."/>
            <person name="Lipzen A."/>
            <person name="Chen C."/>
            <person name="Yan M."/>
            <person name="Daum C."/>
            <person name="Ng V."/>
            <person name="Clum A."/>
            <person name="Steindorff A."/>
            <person name="Ohm R.A."/>
            <person name="Martin F."/>
            <person name="Silar P."/>
            <person name="Natvig D.O."/>
            <person name="Lalanne C."/>
            <person name="Gautier V."/>
            <person name="Ament-Velasquez S.L."/>
            <person name="Kruys A."/>
            <person name="Hutchinson M.I."/>
            <person name="Powell A.J."/>
            <person name="Barry K."/>
            <person name="Miller A.N."/>
            <person name="Grigoriev I.V."/>
            <person name="Debuchy R."/>
            <person name="Gladieux P."/>
            <person name="Hiltunen Thoren M."/>
            <person name="Johannesson H."/>
        </authorList>
    </citation>
    <scope>NUCLEOTIDE SEQUENCE</scope>
    <source>
        <strain evidence="2">CBS 560.94</strain>
    </source>
</reference>
<keyword evidence="3" id="KW-1185">Reference proteome</keyword>
<accession>A0AAE0MVL0</accession>
<keyword evidence="1" id="KW-0472">Membrane</keyword>
<dbReference type="RefSeq" id="XP_062685189.1">
    <property type="nucleotide sequence ID" value="XM_062824285.1"/>
</dbReference>
<protein>
    <submittedName>
        <fullName evidence="2">Uncharacterized protein</fullName>
    </submittedName>
</protein>
<reference evidence="2" key="2">
    <citation type="submission" date="2023-06" db="EMBL/GenBank/DDBJ databases">
        <authorList>
            <consortium name="Lawrence Berkeley National Laboratory"/>
            <person name="Haridas S."/>
            <person name="Hensen N."/>
            <person name="Bonometti L."/>
            <person name="Westerberg I."/>
            <person name="Brannstrom I.O."/>
            <person name="Guillou S."/>
            <person name="Cros-Aarteil S."/>
            <person name="Calhoun S."/>
            <person name="Kuo A."/>
            <person name="Mondo S."/>
            <person name="Pangilinan J."/>
            <person name="Riley R."/>
            <person name="Labutti K."/>
            <person name="Andreopoulos B."/>
            <person name="Lipzen A."/>
            <person name="Chen C."/>
            <person name="Yanf M."/>
            <person name="Daum C."/>
            <person name="Ng V."/>
            <person name="Clum A."/>
            <person name="Steindorff A."/>
            <person name="Ohm R."/>
            <person name="Martin F."/>
            <person name="Silar P."/>
            <person name="Natvig D."/>
            <person name="Lalanne C."/>
            <person name="Gautier V."/>
            <person name="Ament-Velasquez S.L."/>
            <person name="Kruys A."/>
            <person name="Hutchinson M.I."/>
            <person name="Powell A.J."/>
            <person name="Barry K."/>
            <person name="Miller A.N."/>
            <person name="Grigoriev I.V."/>
            <person name="Debuchy R."/>
            <person name="Gladieux P."/>
            <person name="Thoren M.H."/>
            <person name="Johannesson H."/>
        </authorList>
    </citation>
    <scope>NUCLEOTIDE SEQUENCE</scope>
    <source>
        <strain evidence="2">CBS 560.94</strain>
    </source>
</reference>
<organism evidence="2 3">
    <name type="scientific">Neurospora tetraspora</name>
    <dbReference type="NCBI Taxonomy" id="94610"/>
    <lineage>
        <taxon>Eukaryota</taxon>
        <taxon>Fungi</taxon>
        <taxon>Dikarya</taxon>
        <taxon>Ascomycota</taxon>
        <taxon>Pezizomycotina</taxon>
        <taxon>Sordariomycetes</taxon>
        <taxon>Sordariomycetidae</taxon>
        <taxon>Sordariales</taxon>
        <taxon>Sordariaceae</taxon>
        <taxon>Neurospora</taxon>
    </lineage>
</organism>
<evidence type="ECO:0000256" key="1">
    <source>
        <dbReference type="SAM" id="Phobius"/>
    </source>
</evidence>
<dbReference type="AlphaFoldDB" id="A0AAE0MVL0"/>
<feature type="transmembrane region" description="Helical" evidence="1">
    <location>
        <begin position="136"/>
        <end position="156"/>
    </location>
</feature>